<organism evidence="10 11">
    <name type="scientific">Rhodococcus opacus</name>
    <name type="common">Nocardia opaca</name>
    <dbReference type="NCBI Taxonomy" id="37919"/>
    <lineage>
        <taxon>Bacteria</taxon>
        <taxon>Bacillati</taxon>
        <taxon>Actinomycetota</taxon>
        <taxon>Actinomycetes</taxon>
        <taxon>Mycobacteriales</taxon>
        <taxon>Nocardiaceae</taxon>
        <taxon>Rhodococcus</taxon>
    </lineage>
</organism>
<evidence type="ECO:0000256" key="3">
    <source>
        <dbReference type="ARBA" id="ARBA00022801"/>
    </source>
</evidence>
<dbReference type="InterPro" id="IPR049468">
    <property type="entry name" value="Restrct_endonuc-II-like_dom"/>
</dbReference>
<evidence type="ECO:0000313" key="11">
    <source>
        <dbReference type="Proteomes" id="UP000186108"/>
    </source>
</evidence>
<dbReference type="SUPFAM" id="SSF52540">
    <property type="entry name" value="P-loop containing nucleoside triphosphate hydrolases"/>
    <property type="match status" value="1"/>
</dbReference>
<feature type="domain" description="Restriction endonuclease type II-like" evidence="9">
    <location>
        <begin position="1509"/>
        <end position="1606"/>
    </location>
</feature>
<accession>A0A1B1KBA5</accession>
<evidence type="ECO:0000259" key="7">
    <source>
        <dbReference type="Pfam" id="PF13086"/>
    </source>
</evidence>
<dbReference type="Pfam" id="PF13195">
    <property type="entry name" value="DUF4011"/>
    <property type="match status" value="1"/>
</dbReference>
<dbReference type="Pfam" id="PF18741">
    <property type="entry name" value="MTES_1575"/>
    <property type="match status" value="1"/>
</dbReference>
<dbReference type="InterPro" id="IPR021754">
    <property type="entry name" value="DUF3320"/>
</dbReference>
<keyword evidence="5" id="KW-0067">ATP-binding</keyword>
<feature type="domain" description="DUF3320" evidence="6">
    <location>
        <begin position="1663"/>
        <end position="1706"/>
    </location>
</feature>
<keyword evidence="2" id="KW-0547">Nucleotide-binding</keyword>
<sequence>MAMDSDDGSRDNAVAALDSAVSARLERQLTSWREKLLALDRRQRLLYFKHTKTASLEIGSPDSEVLLEMVLAGEVPLRPASEDGDTVSGSSIVVSNKTAETLKSSLGRLDQQSQQAYADRGVWTLHLGLGMLRWIDADTSDTSSVESPLLMVPVQLKKTGADSPYVLFRAEDDITVNPALRLKMEEYGVTLPEVDPDAPDLLTLMSEIGDLVEPRAGWEVVDRSVCTSFTFHKEAIYRDLLANADAVASHPMVQLLAVGPDAPSSEEFAFDPLPIERLDIAHPPEKMFSILDADSSQRRCILAAAGGRSFVMDGPPGTGKSQTIANMIAELISSGKTVLFVSEKAAALDVVRDRLKGAGLQQFLFELHSHAATRKQVVQELGNTLTMRASASQTFTAGDEIRLAGMREELSAFAEAMNEVRLPLGMSVFSVVGQLEQLPEHVDASAGPGAEWNKLGAQELTSLREHAARLASLWHVAERGDDFLWRGLARPDLGSPEARELKRVAGRAADTVKALSIRLDTVDDATGLRLTRDSEGVAKRLALLRLLEQSYDIPADWFSRPSLNPVRKRLDIAHSAVKDIQARATRLEATGGPRWDELDENRLSYLVAGSSDPLLTPSTVPAGIASLQQRLRQLHSVAGPLRDDAIQLASMFGVPADAMTAARANELAELAALGGAAARPEGQWLNAALQSQVAESIDAMDRMVEHARRRQEAMREYFAETALEQDLAGLAVRFRDVHTGFGKFSKAARTDKKILRSITVSGKVDKALLARLEEAASWQQSVRDLGDAERAHAEKLGSSYRGLATDFNALRTALDNARRAVHLAGVDVDPKRLAGQLSTGGAPDPAIILVGERLKKALSQWSQATGALSANLDPSAAINRPVDELSQWATESADRLRPVGEALDHVCTVTEREVALAEAIALIQDAQSVRSSRAQLQADAARDDVMFGGITLGMSTEFESIVSRLDWADSVRNSVDIPISEVAARRLSFVTVSPGDLADQDREWNKVSAELLRHFSTGRGAELAADLSADLDTAAELLADMESCAVPDVEDWCAYRRELEWARQLGFGEVLAELSKTSSSPESVAQSIEYAALEAWVDGVVRTDSRLADYQTDVRDVTVAEFKRLDRALVQDAHARVIARCNDRAPKSITSRPAQIILREAQKKTRHKPVRQLLVETGSLTQELKPCFMMSPLSVSQYLPPRFKFDVVIFDEASQVLPSDAINCVYRGRQLIVAGDQKQLPPTDFFSVGDDASGDDEDDEVDVFQSVLDLAKGAGGLTSLPLNWHYRSRHEDLITYSNYRFYGGTLFTFPSATFDAPNLGVELIHVKGTYRRGTTRDNPIEAAKVVERVLYFATHHPEESIGVVTFSAAQADAVAAEMERHSSEHPVLASLLNDHDRLDGFFVKSLENVQGDERDVIVFSLGYGPDENRKFTMNFGPLNREGGWRRLNVAITRARKRVEVVTSFRASEMSSTPNEGLRHLKNYLDFAERGQSALALDLEESLGDVESPFEEQVIKVIKGWGYDVIPQVGVAGYRIDMAVRHPDRPGAYAIGIECDGAAYHSSKTARDRDRLREAVLRNLGWEIHRIWGLSWWRDREVQEKRLRRAIEDAIAGSDRPTVGAVEYEVILPQVELEEIDFDSRPEWATDYIMVAEPIGRRRDPKTPEGKRDLRAYFVQVIEAEAPVHRDVVYERFKQAWGIQRLGAVLRRSADEALRNANVNGRSVAPMDDDVCRLPGRPQPVVRIPVEGQPIRKLVHIPEEELDLAVANLIKDAHTLDGDTLAQQVARLFGWQRATEEVRLVTELTVDRLVRHGEIARTESGDFAGATE</sequence>
<dbReference type="InterPro" id="IPR011335">
    <property type="entry name" value="Restrct_endonuc-II-like"/>
</dbReference>
<dbReference type="Gene3D" id="3.40.960.10">
    <property type="entry name" value="VSR Endonuclease"/>
    <property type="match status" value="1"/>
</dbReference>
<feature type="domain" description="DNA2/NAM7 helicase-like C-terminal" evidence="8">
    <location>
        <begin position="1280"/>
        <end position="1462"/>
    </location>
</feature>
<protein>
    <recommendedName>
        <fullName evidence="12">AAA domain-containing protein</fullName>
    </recommendedName>
</protein>
<feature type="domain" description="DNA2/NAM7 helicase helicase" evidence="7">
    <location>
        <begin position="1203"/>
        <end position="1243"/>
    </location>
</feature>
<dbReference type="GO" id="GO:0043139">
    <property type="term" value="F:5'-3' DNA helicase activity"/>
    <property type="evidence" value="ECO:0007669"/>
    <property type="project" value="TreeGrafter"/>
</dbReference>
<dbReference type="PANTHER" id="PTHR43788:SF8">
    <property type="entry name" value="DNA-BINDING PROTEIN SMUBP-2"/>
    <property type="match status" value="1"/>
</dbReference>
<name>A0A1B1KBA5_RHOOP</name>
<dbReference type="SUPFAM" id="SSF52980">
    <property type="entry name" value="Restriction endonuclease-like"/>
    <property type="match status" value="1"/>
</dbReference>
<evidence type="ECO:0000259" key="6">
    <source>
        <dbReference type="Pfam" id="PF11784"/>
    </source>
</evidence>
<dbReference type="Gene3D" id="3.40.50.300">
    <property type="entry name" value="P-loop containing nucleotide triphosphate hydrolases"/>
    <property type="match status" value="3"/>
</dbReference>
<dbReference type="PATRIC" id="fig|37919.13.peg.5509"/>
<evidence type="ECO:0000256" key="5">
    <source>
        <dbReference type="ARBA" id="ARBA00022840"/>
    </source>
</evidence>
<evidence type="ECO:0000256" key="4">
    <source>
        <dbReference type="ARBA" id="ARBA00022806"/>
    </source>
</evidence>
<evidence type="ECO:0000259" key="9">
    <source>
        <dbReference type="Pfam" id="PF18741"/>
    </source>
</evidence>
<evidence type="ECO:0000256" key="1">
    <source>
        <dbReference type="ARBA" id="ARBA00007913"/>
    </source>
</evidence>
<evidence type="ECO:0000313" key="10">
    <source>
        <dbReference type="EMBL" id="ANS29905.1"/>
    </source>
</evidence>
<dbReference type="Pfam" id="PF13087">
    <property type="entry name" value="AAA_12"/>
    <property type="match status" value="1"/>
</dbReference>
<dbReference type="Proteomes" id="UP000186108">
    <property type="component" value="Chromosome"/>
</dbReference>
<evidence type="ECO:0008006" key="12">
    <source>
        <dbReference type="Google" id="ProtNLM"/>
    </source>
</evidence>
<dbReference type="InterPro" id="IPR047187">
    <property type="entry name" value="SF1_C_Upf1"/>
</dbReference>
<dbReference type="InterPro" id="IPR041677">
    <property type="entry name" value="DNA2/NAM7_AAA_11"/>
</dbReference>
<feature type="domain" description="DNA2/NAM7 helicase helicase" evidence="7">
    <location>
        <begin position="294"/>
        <end position="357"/>
    </location>
</feature>
<evidence type="ECO:0000259" key="8">
    <source>
        <dbReference type="Pfam" id="PF13087"/>
    </source>
</evidence>
<gene>
    <name evidence="10" type="ORF">R1CP_26285</name>
</gene>
<proteinExistence type="inferred from homology"/>
<dbReference type="Pfam" id="PF13086">
    <property type="entry name" value="AAA_11"/>
    <property type="match status" value="2"/>
</dbReference>
<keyword evidence="3" id="KW-0378">Hydrolase</keyword>
<dbReference type="PANTHER" id="PTHR43788">
    <property type="entry name" value="DNA2/NAM7 HELICASE FAMILY MEMBER"/>
    <property type="match status" value="1"/>
</dbReference>
<dbReference type="EMBL" id="CP009111">
    <property type="protein sequence ID" value="ANS29905.1"/>
    <property type="molecule type" value="Genomic_DNA"/>
</dbReference>
<keyword evidence="4" id="KW-0347">Helicase</keyword>
<dbReference type="InterPro" id="IPR041679">
    <property type="entry name" value="DNA2/NAM7-like_C"/>
</dbReference>
<dbReference type="GO" id="GO:0016787">
    <property type="term" value="F:hydrolase activity"/>
    <property type="evidence" value="ECO:0007669"/>
    <property type="project" value="UniProtKB-KW"/>
</dbReference>
<reference evidence="10 11" key="1">
    <citation type="submission" date="2014-07" db="EMBL/GenBank/DDBJ databases">
        <authorList>
            <person name="Zhang J.E."/>
            <person name="Yang H."/>
            <person name="Guo J."/>
            <person name="Deng Z."/>
            <person name="Luo H."/>
            <person name="Luo M."/>
            <person name="Zhao B."/>
        </authorList>
    </citation>
    <scope>NUCLEOTIDE SEQUENCE [LARGE SCALE GENOMIC DNA]</scope>
    <source>
        <strain evidence="10 11">1CP</strain>
    </source>
</reference>
<evidence type="ECO:0000256" key="2">
    <source>
        <dbReference type="ARBA" id="ARBA00022741"/>
    </source>
</evidence>
<dbReference type="GO" id="GO:0005524">
    <property type="term" value="F:ATP binding"/>
    <property type="evidence" value="ECO:0007669"/>
    <property type="project" value="UniProtKB-KW"/>
</dbReference>
<comment type="similarity">
    <text evidence="1">Belongs to the DNA2/NAM7 helicase family.</text>
</comment>
<dbReference type="FunFam" id="3.40.50.300:FF:002063">
    <property type="entry name" value="DNA helicase related protein"/>
    <property type="match status" value="1"/>
</dbReference>
<dbReference type="CDD" id="cd18808">
    <property type="entry name" value="SF1_C_Upf1"/>
    <property type="match status" value="1"/>
</dbReference>
<dbReference type="InterPro" id="IPR050534">
    <property type="entry name" value="Coronavir_polyprotein_1ab"/>
</dbReference>
<dbReference type="InterPro" id="IPR025103">
    <property type="entry name" value="DUF4011"/>
</dbReference>
<dbReference type="RefSeq" id="WP_065491895.1">
    <property type="nucleotide sequence ID" value="NZ_CP009111.1"/>
</dbReference>
<dbReference type="FunFam" id="3.40.960.10:FF:000002">
    <property type="entry name" value="DNA helicase related protein"/>
    <property type="match status" value="1"/>
</dbReference>
<dbReference type="InterPro" id="IPR027417">
    <property type="entry name" value="P-loop_NTPase"/>
</dbReference>
<dbReference type="Pfam" id="PF11784">
    <property type="entry name" value="DUF3320"/>
    <property type="match status" value="1"/>
</dbReference>